<accession>A0A645B7K8</accession>
<organism evidence="1">
    <name type="scientific">bioreactor metagenome</name>
    <dbReference type="NCBI Taxonomy" id="1076179"/>
    <lineage>
        <taxon>unclassified sequences</taxon>
        <taxon>metagenomes</taxon>
        <taxon>ecological metagenomes</taxon>
    </lineage>
</organism>
<sequence length="101" mass="10459">MRVDAVAVRVDVAINSYVSAAYNAYAHPACRSDRTVHCDGDGVACNINSVISRQIAFNIGSGTVFQNQTGARVDRGGDTAVDCDKASGAVGVHAEVDVCNA</sequence>
<dbReference type="EMBL" id="VSSQ01018353">
    <property type="protein sequence ID" value="MPM61459.1"/>
    <property type="molecule type" value="Genomic_DNA"/>
</dbReference>
<gene>
    <name evidence="1" type="ORF">SDC9_108319</name>
</gene>
<protein>
    <submittedName>
        <fullName evidence="1">Uncharacterized protein</fullName>
    </submittedName>
</protein>
<reference evidence="1" key="1">
    <citation type="submission" date="2019-08" db="EMBL/GenBank/DDBJ databases">
        <authorList>
            <person name="Kucharzyk K."/>
            <person name="Murdoch R.W."/>
            <person name="Higgins S."/>
            <person name="Loffler F."/>
        </authorList>
    </citation>
    <scope>NUCLEOTIDE SEQUENCE</scope>
</reference>
<proteinExistence type="predicted"/>
<name>A0A645B7K8_9ZZZZ</name>
<dbReference type="AlphaFoldDB" id="A0A645B7K8"/>
<comment type="caution">
    <text evidence="1">The sequence shown here is derived from an EMBL/GenBank/DDBJ whole genome shotgun (WGS) entry which is preliminary data.</text>
</comment>
<evidence type="ECO:0000313" key="1">
    <source>
        <dbReference type="EMBL" id="MPM61459.1"/>
    </source>
</evidence>